<evidence type="ECO:0000313" key="1">
    <source>
        <dbReference type="EMBL" id="MCL3788310.1"/>
    </source>
</evidence>
<sequence length="66" mass="7499">MNGYMTTKEAAEKWGITQRQVQNHCKMNRIPGVVTHGTTYMIPENATRPVYGFFSEQPAEKHASDN</sequence>
<dbReference type="GO" id="GO:0003677">
    <property type="term" value="F:DNA binding"/>
    <property type="evidence" value="ECO:0007669"/>
    <property type="project" value="UniProtKB-KW"/>
</dbReference>
<organism evidence="1 2">
    <name type="scientific">Ruminococcus bromii</name>
    <dbReference type="NCBI Taxonomy" id="40518"/>
    <lineage>
        <taxon>Bacteria</taxon>
        <taxon>Bacillati</taxon>
        <taxon>Bacillota</taxon>
        <taxon>Clostridia</taxon>
        <taxon>Eubacteriales</taxon>
        <taxon>Oscillospiraceae</taxon>
        <taxon>Ruminococcus</taxon>
    </lineage>
</organism>
<proteinExistence type="predicted"/>
<gene>
    <name evidence="1" type="ORF">E2N93_09915</name>
</gene>
<dbReference type="Proteomes" id="UP001056693">
    <property type="component" value="Unassembled WGS sequence"/>
</dbReference>
<reference evidence="1 2" key="1">
    <citation type="submission" date="2019-03" db="EMBL/GenBank/DDBJ databases">
        <authorList>
            <person name="Molinero N."/>
            <person name="Sanchez B."/>
            <person name="Walker A."/>
            <person name="Duncan S."/>
            <person name="Delgado S."/>
            <person name="Margolles A."/>
        </authorList>
    </citation>
    <scope>NUCLEOTIDE SEQUENCE [LARGE SCALE GENOMIC DNA]</scope>
    <source>
        <strain evidence="1 2">IPLA60002</strain>
    </source>
</reference>
<comment type="caution">
    <text evidence="1">The sequence shown here is derived from an EMBL/GenBank/DDBJ whole genome shotgun (WGS) entry which is preliminary data.</text>
</comment>
<protein>
    <submittedName>
        <fullName evidence="1">DNA-binding protein</fullName>
    </submittedName>
</protein>
<dbReference type="EMBL" id="SNUZ01000013">
    <property type="protein sequence ID" value="MCL3788310.1"/>
    <property type="molecule type" value="Genomic_DNA"/>
</dbReference>
<accession>A0ABT0NJ74</accession>
<dbReference type="RefSeq" id="WP_249377192.1">
    <property type="nucleotide sequence ID" value="NZ_SNUZ01000013.1"/>
</dbReference>
<keyword evidence="1" id="KW-0238">DNA-binding</keyword>
<keyword evidence="2" id="KW-1185">Reference proteome</keyword>
<evidence type="ECO:0000313" key="2">
    <source>
        <dbReference type="Proteomes" id="UP001056693"/>
    </source>
</evidence>
<name>A0ABT0NJ74_9FIRM</name>